<gene>
    <name evidence="1" type="ORF">F5148DRAFT_987334</name>
</gene>
<keyword evidence="2" id="KW-1185">Reference proteome</keyword>
<protein>
    <submittedName>
        <fullName evidence="1">Uncharacterized protein</fullName>
    </submittedName>
</protein>
<evidence type="ECO:0000313" key="1">
    <source>
        <dbReference type="EMBL" id="KAI9449889.1"/>
    </source>
</evidence>
<accession>A0ACC0TVI3</accession>
<sequence>MRYTVFLGAPSSSAHSDAGILYQWHTHESTDVSVSNNDSFHGYPSSELDATRRRLSALYENIISADDEDERDTQIVEEDLMNVGRQDQMAPLTWAEMTQSECESNSMNRHSMHASISRPTSSWQNNFETQEDIYIYTYSDTSSIARFPDFQFSLSTLSMLGSAEGKTCLLLAVLEVDGPDEVTVRRGPDTGHSISVLRLIVSDEASTIRKLTAWREIAETWGGAMQEAVGIRRGDVVYFENVLATPAKGGSGAPIPVITASTNLRSRAKICYRTMPRTSVPADMYLRPDLRLSASDAAVRRVAALVVWFERIAGLAT</sequence>
<comment type="caution">
    <text evidence="1">The sequence shown here is derived from an EMBL/GenBank/DDBJ whole genome shotgun (WGS) entry which is preliminary data.</text>
</comment>
<name>A0ACC0TVI3_9AGAM</name>
<evidence type="ECO:0000313" key="2">
    <source>
        <dbReference type="Proteomes" id="UP001207468"/>
    </source>
</evidence>
<organism evidence="1 2">
    <name type="scientific">Russula earlei</name>
    <dbReference type="NCBI Taxonomy" id="71964"/>
    <lineage>
        <taxon>Eukaryota</taxon>
        <taxon>Fungi</taxon>
        <taxon>Dikarya</taxon>
        <taxon>Basidiomycota</taxon>
        <taxon>Agaricomycotina</taxon>
        <taxon>Agaricomycetes</taxon>
        <taxon>Russulales</taxon>
        <taxon>Russulaceae</taxon>
        <taxon>Russula</taxon>
    </lineage>
</organism>
<dbReference type="EMBL" id="JAGFNK010000466">
    <property type="protein sequence ID" value="KAI9449889.1"/>
    <property type="molecule type" value="Genomic_DNA"/>
</dbReference>
<reference evidence="1" key="1">
    <citation type="submission" date="2021-03" db="EMBL/GenBank/DDBJ databases">
        <title>Evolutionary priming and transition to the ectomycorrhizal habit in an iconic lineage of mushroom-forming fungi: is preadaptation a requirement?</title>
        <authorList>
            <consortium name="DOE Joint Genome Institute"/>
            <person name="Looney B.P."/>
            <person name="Miyauchi S."/>
            <person name="Morin E."/>
            <person name="Drula E."/>
            <person name="Courty P.E."/>
            <person name="Chicoki N."/>
            <person name="Fauchery L."/>
            <person name="Kohler A."/>
            <person name="Kuo A."/>
            <person name="LaButti K."/>
            <person name="Pangilinan J."/>
            <person name="Lipzen A."/>
            <person name="Riley R."/>
            <person name="Andreopoulos W."/>
            <person name="He G."/>
            <person name="Johnson J."/>
            <person name="Barry K.W."/>
            <person name="Grigoriev I.V."/>
            <person name="Nagy L."/>
            <person name="Hibbett D."/>
            <person name="Henrissat B."/>
            <person name="Matheny P.B."/>
            <person name="Labbe J."/>
            <person name="Martin A.F."/>
        </authorList>
    </citation>
    <scope>NUCLEOTIDE SEQUENCE</scope>
    <source>
        <strain evidence="1">BPL698</strain>
    </source>
</reference>
<dbReference type="Proteomes" id="UP001207468">
    <property type="component" value="Unassembled WGS sequence"/>
</dbReference>
<proteinExistence type="predicted"/>